<dbReference type="InterPro" id="IPR001246">
    <property type="entry name" value="LipOase_plant"/>
</dbReference>
<dbReference type="Pfam" id="PF00305">
    <property type="entry name" value="Lipoxygenase"/>
    <property type="match status" value="1"/>
</dbReference>
<dbReference type="PANTHER" id="PTHR11771">
    <property type="entry name" value="LIPOXYGENASE"/>
    <property type="match status" value="1"/>
</dbReference>
<dbReference type="Gene3D" id="4.10.372.10">
    <property type="entry name" value="Lipoxygenase-1, Domain 3"/>
    <property type="match status" value="1"/>
</dbReference>
<comment type="cofactor">
    <cofactor evidence="1 13">
        <name>Fe cation</name>
        <dbReference type="ChEBI" id="CHEBI:24875"/>
    </cofactor>
</comment>
<accession>A0A8T0GGE5</accession>
<proteinExistence type="inferred from homology"/>
<evidence type="ECO:0000256" key="5">
    <source>
        <dbReference type="ARBA" id="ARBA00022767"/>
    </source>
</evidence>
<evidence type="ECO:0000256" key="2">
    <source>
        <dbReference type="ARBA" id="ARBA00009419"/>
    </source>
</evidence>
<comment type="pathway">
    <text evidence="14">Lipid metabolism; oxylipin biosynthesis.</text>
</comment>
<evidence type="ECO:0000256" key="6">
    <source>
        <dbReference type="ARBA" id="ARBA00022832"/>
    </source>
</evidence>
<dbReference type="InterPro" id="IPR036226">
    <property type="entry name" value="LipOase_C_sf"/>
</dbReference>
<dbReference type="PROSITE" id="PS00081">
    <property type="entry name" value="LIPOXYGENASE_2"/>
    <property type="match status" value="1"/>
</dbReference>
<comment type="function">
    <text evidence="14">Plant lipoxygenase may be involved in a number of diverse aspects of plant physiology including growth and development, pest resistance, and senescence or responses to wounding.</text>
</comment>
<dbReference type="InterPro" id="IPR001024">
    <property type="entry name" value="PLAT/LH2_dom"/>
</dbReference>
<evidence type="ECO:0000313" key="19">
    <source>
        <dbReference type="Proteomes" id="UP000822688"/>
    </source>
</evidence>
<keyword evidence="3 14" id="KW-0444">Lipid biosynthesis</keyword>
<organism evidence="18 19">
    <name type="scientific">Ceratodon purpureus</name>
    <name type="common">Fire moss</name>
    <name type="synonym">Dicranum purpureum</name>
    <dbReference type="NCBI Taxonomy" id="3225"/>
    <lineage>
        <taxon>Eukaryota</taxon>
        <taxon>Viridiplantae</taxon>
        <taxon>Streptophyta</taxon>
        <taxon>Embryophyta</taxon>
        <taxon>Bryophyta</taxon>
        <taxon>Bryophytina</taxon>
        <taxon>Bryopsida</taxon>
        <taxon>Dicranidae</taxon>
        <taxon>Pseudoditrichales</taxon>
        <taxon>Ditrichaceae</taxon>
        <taxon>Ceratodon</taxon>
    </lineage>
</organism>
<dbReference type="InterPro" id="IPR027433">
    <property type="entry name" value="Lipoxygenase_dom_3"/>
</dbReference>
<keyword evidence="7 13" id="KW-0223">Dioxygenase</keyword>
<dbReference type="InterPro" id="IPR013819">
    <property type="entry name" value="LipOase_C"/>
</dbReference>
<evidence type="ECO:0000259" key="17">
    <source>
        <dbReference type="PROSITE" id="PS51393"/>
    </source>
</evidence>
<evidence type="ECO:0000256" key="4">
    <source>
        <dbReference type="ARBA" id="ARBA00022723"/>
    </source>
</evidence>
<evidence type="ECO:0000259" key="16">
    <source>
        <dbReference type="PROSITE" id="PS50095"/>
    </source>
</evidence>
<gene>
    <name evidence="18" type="ORF">KC19_10G023600</name>
</gene>
<keyword evidence="19" id="KW-1185">Reference proteome</keyword>
<evidence type="ECO:0000256" key="3">
    <source>
        <dbReference type="ARBA" id="ARBA00022516"/>
    </source>
</evidence>
<evidence type="ECO:0000256" key="11">
    <source>
        <dbReference type="ARBA" id="ARBA00023160"/>
    </source>
</evidence>
<dbReference type="PRINTS" id="PR00468">
    <property type="entry name" value="PLTLPOXGNASE"/>
</dbReference>
<dbReference type="Gene3D" id="1.20.245.10">
    <property type="entry name" value="Lipoxygenase-1, Domain 5"/>
    <property type="match status" value="1"/>
</dbReference>
<dbReference type="SMART" id="SM00308">
    <property type="entry name" value="LH2"/>
    <property type="match status" value="1"/>
</dbReference>
<dbReference type="AlphaFoldDB" id="A0A8T0GGE5"/>
<dbReference type="OrthoDB" id="407298at2759"/>
<name>A0A8T0GGE5_CERPU</name>
<keyword evidence="5 14" id="KW-0925">Oxylipin biosynthesis</keyword>
<evidence type="ECO:0000256" key="10">
    <source>
        <dbReference type="ARBA" id="ARBA00023098"/>
    </source>
</evidence>
<keyword evidence="11 14" id="KW-0275">Fatty acid biosynthesis</keyword>
<feature type="domain" description="Lipoxygenase" evidence="17">
    <location>
        <begin position="250"/>
        <end position="957"/>
    </location>
</feature>
<dbReference type="InterPro" id="IPR000907">
    <property type="entry name" value="LipOase"/>
</dbReference>
<keyword evidence="8 13" id="KW-0560">Oxidoreductase</keyword>
<feature type="domain" description="PLAT" evidence="16">
    <location>
        <begin position="124"/>
        <end position="248"/>
    </location>
</feature>
<dbReference type="PROSITE" id="PS50095">
    <property type="entry name" value="PLAT"/>
    <property type="match status" value="1"/>
</dbReference>
<evidence type="ECO:0000256" key="8">
    <source>
        <dbReference type="ARBA" id="ARBA00023002"/>
    </source>
</evidence>
<evidence type="ECO:0000256" key="1">
    <source>
        <dbReference type="ARBA" id="ARBA00001962"/>
    </source>
</evidence>
<reference evidence="18" key="1">
    <citation type="submission" date="2020-06" db="EMBL/GenBank/DDBJ databases">
        <title>WGS assembly of Ceratodon purpureus strain R40.</title>
        <authorList>
            <person name="Carey S.B."/>
            <person name="Jenkins J."/>
            <person name="Shu S."/>
            <person name="Lovell J.T."/>
            <person name="Sreedasyam A."/>
            <person name="Maumus F."/>
            <person name="Tiley G.P."/>
            <person name="Fernandez-Pozo N."/>
            <person name="Barry K."/>
            <person name="Chen C."/>
            <person name="Wang M."/>
            <person name="Lipzen A."/>
            <person name="Daum C."/>
            <person name="Saski C.A."/>
            <person name="Payton A.C."/>
            <person name="Mcbreen J.C."/>
            <person name="Conrad R.E."/>
            <person name="Kollar L.M."/>
            <person name="Olsson S."/>
            <person name="Huttunen S."/>
            <person name="Landis J.B."/>
            <person name="Wickett N.J."/>
            <person name="Johnson M.G."/>
            <person name="Rensing S.A."/>
            <person name="Grimwood J."/>
            <person name="Schmutz J."/>
            <person name="Mcdaniel S.F."/>
        </authorList>
    </citation>
    <scope>NUCLEOTIDE SEQUENCE</scope>
    <source>
        <strain evidence="18">R40</strain>
    </source>
</reference>
<dbReference type="Proteomes" id="UP000822688">
    <property type="component" value="Chromosome 10"/>
</dbReference>
<dbReference type="EC" id="1.13.11.-" evidence="14"/>
<keyword evidence="6" id="KW-0276">Fatty acid metabolism</keyword>
<dbReference type="GO" id="GO:0046872">
    <property type="term" value="F:metal ion binding"/>
    <property type="evidence" value="ECO:0007669"/>
    <property type="project" value="UniProtKB-UniRule"/>
</dbReference>
<dbReference type="SUPFAM" id="SSF48484">
    <property type="entry name" value="Lipoxigenase"/>
    <property type="match status" value="1"/>
</dbReference>
<evidence type="ECO:0000313" key="18">
    <source>
        <dbReference type="EMBL" id="KAG0558381.1"/>
    </source>
</evidence>
<dbReference type="EMBL" id="CM026431">
    <property type="protein sequence ID" value="KAG0558381.1"/>
    <property type="molecule type" value="Genomic_DNA"/>
</dbReference>
<keyword evidence="9 13" id="KW-0408">Iron</keyword>
<evidence type="ECO:0000256" key="13">
    <source>
        <dbReference type="RuleBase" id="RU003974"/>
    </source>
</evidence>
<keyword evidence="4 13" id="KW-0479">Metal-binding</keyword>
<comment type="caution">
    <text evidence="18">The sequence shown here is derived from an EMBL/GenBank/DDBJ whole genome shotgun (WGS) entry which is preliminary data.</text>
</comment>
<keyword evidence="10" id="KW-0443">Lipid metabolism</keyword>
<dbReference type="PROSITE" id="PS00711">
    <property type="entry name" value="LIPOXYGENASE_1"/>
    <property type="match status" value="1"/>
</dbReference>
<dbReference type="FunFam" id="1.20.245.10:FF:000002">
    <property type="entry name" value="Lipoxygenase"/>
    <property type="match status" value="1"/>
</dbReference>
<dbReference type="GO" id="GO:0016702">
    <property type="term" value="F:oxidoreductase activity, acting on single donors with incorporation of molecular oxygen, incorporation of two atoms of oxygen"/>
    <property type="evidence" value="ECO:0007669"/>
    <property type="project" value="InterPro"/>
</dbReference>
<dbReference type="Gene3D" id="2.60.60.20">
    <property type="entry name" value="PLAT/LH2 domain"/>
    <property type="match status" value="1"/>
</dbReference>
<dbReference type="PRINTS" id="PR00087">
    <property type="entry name" value="LIPOXYGENASE"/>
</dbReference>
<comment type="similarity">
    <text evidence="2 13">Belongs to the lipoxygenase family.</text>
</comment>
<protein>
    <recommendedName>
        <fullName evidence="14">Lipoxygenase</fullName>
        <ecNumber evidence="14">1.13.11.-</ecNumber>
    </recommendedName>
</protein>
<dbReference type="SUPFAM" id="SSF49723">
    <property type="entry name" value="Lipase/lipooxygenase domain (PLAT/LH2 domain)"/>
    <property type="match status" value="1"/>
</dbReference>
<dbReference type="Gene3D" id="4.10.375.10">
    <property type="entry name" value="Lipoxygenase-1, Domain 2"/>
    <property type="match status" value="1"/>
</dbReference>
<dbReference type="GO" id="GO:0006633">
    <property type="term" value="P:fatty acid biosynthetic process"/>
    <property type="evidence" value="ECO:0007669"/>
    <property type="project" value="UniProtKB-KW"/>
</dbReference>
<sequence length="957" mass="106568">MAAPLGPSKVGVAPIDQVASNGSAPTPTVQVPPGVNGGFLTRHDVINLFSREVPLATAKPVAEGAAPPWALKSNTLVKTVASDVREATNKFENLFSKILPHGADDDYVTLKASITIQKKLLVLDVTDLIADSGDDLAEVLGQHVSVQLVSTQIDPKTKKVYVSEDVPILNWVTTRDMIVPVNFKFGLDFKVPKDFGTPGAIIVKNRHIHEFLLVSFSIQMPNNAVINFPADSWVYSTNFKNGRIFFSNELYLPQETPEGLVALRQQELENLRGNGSGERNYHDRIYDYATYNDLGDPDLNEGLKRPVLGGSELPYPRRVRTGRPPTKKDPKSESRGQLLAFFYIPRDEKFDQVKFSDFAADTVRSGQHAILPVLRGAVRDQDQDFNDFADIKSLYAEKGTPMTLPSNLTPKGAQIDPATQNPLTFIHEYAFPSGPDTTLFTFPLPKVIAADDKAWSTDVEFARQMLSGINPLVIKLLEEFPIKSTLDPAEFGDPLSAITAKDLEKGLEGLTVEQALAQKRLFVQDYHDIFLPYIGRINAQKKGSMYATRTVLFLTSEKILTPLAIELTVPSSSAGSKKKSRVFTPPAADSIEQWVWKLAKAHVASVDMSYHEVVSHFLRTHAAMEPFIIATNRQLSVLHPVNQVLAPHYKNTMDINAAARKVLINAGGIIELNFTPGKYTMEMSAVVYKNDWRFDEQSLPEDLIKRKMAVRDPSAKHGLKLVIEDYPYAVDGLELWAAMKEYMADHVKIFYKSDKAVQDDTELQTWWTEVRTVGHGDKKDSPGWPTLDSIENLVYILTTIAWVASCHHAAVNFGQYAYAGYMPNHPSMTRRFIPEPGTTEWEQLQKDPERFFLDSISNETQAASVMSTIEILSTHALDEEYLGQRQTPNWSNDERVLSAFAKFTDKMTDITQLIHARNADKSLKNRTGPVKMPYELLLPKSDTPGLTGKGVPNSVSI</sequence>
<evidence type="ECO:0000256" key="9">
    <source>
        <dbReference type="ARBA" id="ARBA00023004"/>
    </source>
</evidence>
<dbReference type="PROSITE" id="PS51393">
    <property type="entry name" value="LIPOXYGENASE_3"/>
    <property type="match status" value="1"/>
</dbReference>
<evidence type="ECO:0000256" key="7">
    <source>
        <dbReference type="ARBA" id="ARBA00022964"/>
    </source>
</evidence>
<evidence type="ECO:0000256" key="14">
    <source>
        <dbReference type="RuleBase" id="RU003975"/>
    </source>
</evidence>
<dbReference type="InterPro" id="IPR036392">
    <property type="entry name" value="PLAT/LH2_dom_sf"/>
</dbReference>
<dbReference type="InterPro" id="IPR020834">
    <property type="entry name" value="LipOase_CS"/>
</dbReference>
<dbReference type="GO" id="GO:0034440">
    <property type="term" value="P:lipid oxidation"/>
    <property type="evidence" value="ECO:0007669"/>
    <property type="project" value="InterPro"/>
</dbReference>
<evidence type="ECO:0000256" key="12">
    <source>
        <dbReference type="PROSITE-ProRule" id="PRU00152"/>
    </source>
</evidence>
<dbReference type="InterPro" id="IPR020833">
    <property type="entry name" value="LipOase_Fe_BS"/>
</dbReference>
<feature type="region of interest" description="Disordered" evidence="15">
    <location>
        <begin position="306"/>
        <end position="334"/>
    </location>
</feature>
<dbReference type="Gene3D" id="3.10.450.60">
    <property type="match status" value="1"/>
</dbReference>
<dbReference type="GO" id="GO:0031408">
    <property type="term" value="P:oxylipin biosynthetic process"/>
    <property type="evidence" value="ECO:0007669"/>
    <property type="project" value="UniProtKB-UniRule"/>
</dbReference>
<evidence type="ECO:0000256" key="15">
    <source>
        <dbReference type="SAM" id="MobiDB-lite"/>
    </source>
</evidence>
<comment type="caution">
    <text evidence="12">Lacks conserved residue(s) required for the propagation of feature annotation.</text>
</comment>